<evidence type="ECO:0000313" key="3">
    <source>
        <dbReference type="Proteomes" id="UP001162060"/>
    </source>
</evidence>
<feature type="region of interest" description="Disordered" evidence="1">
    <location>
        <begin position="1"/>
        <end position="68"/>
    </location>
</feature>
<dbReference type="Proteomes" id="UP001162060">
    <property type="component" value="Unassembled WGS sequence"/>
</dbReference>
<name>A0AAV1T684_9STRA</name>
<feature type="compositionally biased region" description="Basic and acidic residues" evidence="1">
    <location>
        <begin position="25"/>
        <end position="37"/>
    </location>
</feature>
<accession>A0AAV1T684</accession>
<protein>
    <submittedName>
        <fullName evidence="2">Uncharacterized protein</fullName>
    </submittedName>
</protein>
<evidence type="ECO:0000256" key="1">
    <source>
        <dbReference type="SAM" id="MobiDB-lite"/>
    </source>
</evidence>
<dbReference type="EMBL" id="CAKLBY020000016">
    <property type="protein sequence ID" value="CAK7899170.1"/>
    <property type="molecule type" value="Genomic_DNA"/>
</dbReference>
<reference evidence="2" key="1">
    <citation type="submission" date="2024-01" db="EMBL/GenBank/DDBJ databases">
        <authorList>
            <person name="Webb A."/>
        </authorList>
    </citation>
    <scope>NUCLEOTIDE SEQUENCE</scope>
    <source>
        <strain evidence="2">Pm1</strain>
    </source>
</reference>
<evidence type="ECO:0000313" key="2">
    <source>
        <dbReference type="EMBL" id="CAK7899170.1"/>
    </source>
</evidence>
<proteinExistence type="predicted"/>
<dbReference type="AlphaFoldDB" id="A0AAV1T684"/>
<gene>
    <name evidence="2" type="ORF">PM001_LOCUS1818</name>
</gene>
<organism evidence="2 3">
    <name type="scientific">Peronospora matthiolae</name>
    <dbReference type="NCBI Taxonomy" id="2874970"/>
    <lineage>
        <taxon>Eukaryota</taxon>
        <taxon>Sar</taxon>
        <taxon>Stramenopiles</taxon>
        <taxon>Oomycota</taxon>
        <taxon>Peronosporomycetes</taxon>
        <taxon>Peronosporales</taxon>
        <taxon>Peronosporaceae</taxon>
        <taxon>Peronospora</taxon>
    </lineage>
</organism>
<sequence length="68" mass="7859">MRHHERSNTGDRAATGVSANEDTTQEAKDRKDLRHTFQVESHWMPSSMDMRSSGRVDHRTRSNPLVRP</sequence>
<comment type="caution">
    <text evidence="2">The sequence shown here is derived from an EMBL/GenBank/DDBJ whole genome shotgun (WGS) entry which is preliminary data.</text>
</comment>